<dbReference type="RefSeq" id="WP_073361828.1">
    <property type="nucleotide sequence ID" value="NZ_FQVQ01000003.1"/>
</dbReference>
<dbReference type="GO" id="GO:0016747">
    <property type="term" value="F:acyltransferase activity, transferring groups other than amino-acyl groups"/>
    <property type="evidence" value="ECO:0007669"/>
    <property type="project" value="InterPro"/>
</dbReference>
<dbReference type="Proteomes" id="UP000184147">
    <property type="component" value="Unassembled WGS sequence"/>
</dbReference>
<dbReference type="InterPro" id="IPR000182">
    <property type="entry name" value="GNAT_dom"/>
</dbReference>
<dbReference type="STRING" id="1124188.SAMN05444377_10385"/>
<keyword evidence="2" id="KW-0808">Transferase</keyword>
<protein>
    <submittedName>
        <fullName evidence="2">Protein N-acetyltransferase, RimJ/RimL family</fullName>
    </submittedName>
</protein>
<dbReference type="EMBL" id="FQVQ01000003">
    <property type="protein sequence ID" value="SHF04590.1"/>
    <property type="molecule type" value="Genomic_DNA"/>
</dbReference>
<sequence>MSISLQPARLEGEKVYTVPLLPAHFESLYAVASDPLVWAQHPNPNRYQRSVFQTYFEGAIESQGALLVLDKQTHLVVGCSRFYAYNLEQKSILIGYTFIGRTYWGQGYNADLKQLMLDYIFQYVDTVYFHVGAENIRSQKAMEKIGAVKIDEIQIAYYGEVEKTNFVYQIQRPNPVS</sequence>
<dbReference type="AlphaFoldDB" id="A0A1M4YFT5"/>
<name>A0A1M4YFT5_9FLAO</name>
<dbReference type="PROSITE" id="PS51186">
    <property type="entry name" value="GNAT"/>
    <property type="match status" value="1"/>
</dbReference>
<dbReference type="Gene3D" id="3.40.630.30">
    <property type="match status" value="1"/>
</dbReference>
<dbReference type="SUPFAM" id="SSF55729">
    <property type="entry name" value="Acyl-CoA N-acyltransferases (Nat)"/>
    <property type="match status" value="1"/>
</dbReference>
<keyword evidence="3" id="KW-1185">Reference proteome</keyword>
<feature type="domain" description="N-acetyltransferase" evidence="1">
    <location>
        <begin position="15"/>
        <end position="173"/>
    </location>
</feature>
<evidence type="ECO:0000313" key="3">
    <source>
        <dbReference type="Proteomes" id="UP000184147"/>
    </source>
</evidence>
<reference evidence="2 3" key="1">
    <citation type="submission" date="2016-11" db="EMBL/GenBank/DDBJ databases">
        <authorList>
            <person name="Jaros S."/>
            <person name="Januszkiewicz K."/>
            <person name="Wedrychowicz H."/>
        </authorList>
    </citation>
    <scope>NUCLEOTIDE SEQUENCE [LARGE SCALE GENOMIC DNA]</scope>
    <source>
        <strain evidence="2 3">DSM 25660</strain>
    </source>
</reference>
<gene>
    <name evidence="2" type="ORF">SAMN05444377_10385</name>
</gene>
<evidence type="ECO:0000259" key="1">
    <source>
        <dbReference type="PROSITE" id="PS51186"/>
    </source>
</evidence>
<dbReference type="PANTHER" id="PTHR43610:SF1">
    <property type="entry name" value="N-ACETYLTRANSFERASE DOMAIN-CONTAINING PROTEIN"/>
    <property type="match status" value="1"/>
</dbReference>
<accession>A0A1M4YFT5</accession>
<evidence type="ECO:0000313" key="2">
    <source>
        <dbReference type="EMBL" id="SHF04590.1"/>
    </source>
</evidence>
<proteinExistence type="predicted"/>
<dbReference type="PANTHER" id="PTHR43610">
    <property type="entry name" value="BLL6696 PROTEIN"/>
    <property type="match status" value="1"/>
</dbReference>
<dbReference type="Pfam" id="PF13302">
    <property type="entry name" value="Acetyltransf_3"/>
    <property type="match status" value="1"/>
</dbReference>
<dbReference type="OrthoDB" id="9795199at2"/>
<dbReference type="InterPro" id="IPR016181">
    <property type="entry name" value="Acyl_CoA_acyltransferase"/>
</dbReference>
<organism evidence="2 3">
    <name type="scientific">Flavobacterium fontis</name>
    <dbReference type="NCBI Taxonomy" id="1124188"/>
    <lineage>
        <taxon>Bacteria</taxon>
        <taxon>Pseudomonadati</taxon>
        <taxon>Bacteroidota</taxon>
        <taxon>Flavobacteriia</taxon>
        <taxon>Flavobacteriales</taxon>
        <taxon>Flavobacteriaceae</taxon>
        <taxon>Flavobacterium</taxon>
    </lineage>
</organism>